<keyword evidence="2" id="KW-1185">Reference proteome</keyword>
<dbReference type="Proteomes" id="UP000664203">
    <property type="component" value="Unassembled WGS sequence"/>
</dbReference>
<name>A0A8H3GBW5_9LECA</name>
<dbReference type="EMBL" id="CAJPDR010000459">
    <property type="protein sequence ID" value="CAF9937011.1"/>
    <property type="molecule type" value="Genomic_DNA"/>
</dbReference>
<dbReference type="AlphaFoldDB" id="A0A8H3GBW5"/>
<sequence>MSGRSGRSGHRMKRWIVGANAIIGWTSHCGKRVSICNTSSSSDPSLPFTGQTAQRILGALLHGMTHAFFICYGYPDLSCRCDITRSRTVGVTGHGPVWAKLCRAIEAEADGHFSGLPGPRHLAWTRAAGFQKFEKGSLVRLELDRRAGRGASLVSPLLAGPWAFPATE</sequence>
<accession>A0A8H3GBW5</accession>
<comment type="caution">
    <text evidence="1">The sequence shown here is derived from an EMBL/GenBank/DDBJ whole genome shotgun (WGS) entry which is preliminary data.</text>
</comment>
<evidence type="ECO:0000313" key="2">
    <source>
        <dbReference type="Proteomes" id="UP000664203"/>
    </source>
</evidence>
<organism evidence="1 2">
    <name type="scientific">Alectoria fallacina</name>
    <dbReference type="NCBI Taxonomy" id="1903189"/>
    <lineage>
        <taxon>Eukaryota</taxon>
        <taxon>Fungi</taxon>
        <taxon>Dikarya</taxon>
        <taxon>Ascomycota</taxon>
        <taxon>Pezizomycotina</taxon>
        <taxon>Lecanoromycetes</taxon>
        <taxon>OSLEUM clade</taxon>
        <taxon>Lecanoromycetidae</taxon>
        <taxon>Lecanorales</taxon>
        <taxon>Lecanorineae</taxon>
        <taxon>Parmeliaceae</taxon>
        <taxon>Alectoria</taxon>
    </lineage>
</organism>
<reference evidence="1" key="1">
    <citation type="submission" date="2021-03" db="EMBL/GenBank/DDBJ databases">
        <authorList>
            <person name="Tagirdzhanova G."/>
        </authorList>
    </citation>
    <scope>NUCLEOTIDE SEQUENCE</scope>
</reference>
<evidence type="ECO:0000313" key="1">
    <source>
        <dbReference type="EMBL" id="CAF9937011.1"/>
    </source>
</evidence>
<gene>
    <name evidence="1" type="ORF">ALECFALPRED_007041</name>
</gene>
<proteinExistence type="predicted"/>
<protein>
    <submittedName>
        <fullName evidence="1">Uncharacterized protein</fullName>
    </submittedName>
</protein>